<dbReference type="Gene3D" id="2.102.10.10">
    <property type="entry name" value="Rieske [2Fe-2S] iron-sulphur domain"/>
    <property type="match status" value="1"/>
</dbReference>
<dbReference type="Pfam" id="PF00355">
    <property type="entry name" value="Rieske"/>
    <property type="match status" value="1"/>
</dbReference>
<evidence type="ECO:0000313" key="8">
    <source>
        <dbReference type="EMBL" id="GET41021.1"/>
    </source>
</evidence>
<keyword evidence="9" id="KW-1185">Reference proteome</keyword>
<dbReference type="GO" id="GO:0016705">
    <property type="term" value="F:oxidoreductase activity, acting on paired donors, with incorporation or reduction of molecular oxygen"/>
    <property type="evidence" value="ECO:0007669"/>
    <property type="project" value="UniProtKB-ARBA"/>
</dbReference>
<dbReference type="PROSITE" id="PS51257">
    <property type="entry name" value="PROKAR_LIPOPROTEIN"/>
    <property type="match status" value="1"/>
</dbReference>
<dbReference type="InterPro" id="IPR014349">
    <property type="entry name" value="Rieske_Fe-S_prot"/>
</dbReference>
<dbReference type="InterPro" id="IPR036922">
    <property type="entry name" value="Rieske_2Fe-2S_sf"/>
</dbReference>
<evidence type="ECO:0000256" key="3">
    <source>
        <dbReference type="ARBA" id="ARBA00023004"/>
    </source>
</evidence>
<dbReference type="SUPFAM" id="SSF50022">
    <property type="entry name" value="ISP domain"/>
    <property type="match status" value="1"/>
</dbReference>
<proteinExistence type="predicted"/>
<dbReference type="PRINTS" id="PR00162">
    <property type="entry name" value="RIESKE"/>
</dbReference>
<dbReference type="EMBL" id="BLAY01000106">
    <property type="protein sequence ID" value="GET41021.1"/>
    <property type="molecule type" value="Genomic_DNA"/>
</dbReference>
<evidence type="ECO:0000256" key="5">
    <source>
        <dbReference type="ARBA" id="ARBA00023157"/>
    </source>
</evidence>
<protein>
    <submittedName>
        <fullName evidence="8">Rieske (2Fe-2S) iron-sulfur domain-containing protein</fullName>
    </submittedName>
</protein>
<organism evidence="8 9">
    <name type="scientific">Microseira wollei NIES-4236</name>
    <dbReference type="NCBI Taxonomy" id="2530354"/>
    <lineage>
        <taxon>Bacteria</taxon>
        <taxon>Bacillati</taxon>
        <taxon>Cyanobacteriota</taxon>
        <taxon>Cyanophyceae</taxon>
        <taxon>Oscillatoriophycideae</taxon>
        <taxon>Aerosakkonematales</taxon>
        <taxon>Aerosakkonemataceae</taxon>
        <taxon>Microseira</taxon>
    </lineage>
</organism>
<keyword evidence="4" id="KW-0411">Iron-sulfur</keyword>
<dbReference type="Proteomes" id="UP001050975">
    <property type="component" value="Unassembled WGS sequence"/>
</dbReference>
<dbReference type="CDD" id="cd03467">
    <property type="entry name" value="Rieske"/>
    <property type="match status" value="1"/>
</dbReference>
<evidence type="ECO:0000256" key="1">
    <source>
        <dbReference type="ARBA" id="ARBA00022714"/>
    </source>
</evidence>
<name>A0AAV3XJS2_9CYAN</name>
<dbReference type="GO" id="GO:0046872">
    <property type="term" value="F:metal ion binding"/>
    <property type="evidence" value="ECO:0007669"/>
    <property type="project" value="UniProtKB-KW"/>
</dbReference>
<evidence type="ECO:0000256" key="6">
    <source>
        <dbReference type="ARBA" id="ARBA00034078"/>
    </source>
</evidence>
<dbReference type="InterPro" id="IPR005805">
    <property type="entry name" value="Rieske_Fe-S_prot_C"/>
</dbReference>
<evidence type="ECO:0000256" key="2">
    <source>
        <dbReference type="ARBA" id="ARBA00022723"/>
    </source>
</evidence>
<reference evidence="8" key="1">
    <citation type="submission" date="2019-10" db="EMBL/GenBank/DDBJ databases">
        <title>Draft genome sequece of Microseira wollei NIES-4236.</title>
        <authorList>
            <person name="Yamaguchi H."/>
            <person name="Suzuki S."/>
            <person name="Kawachi M."/>
        </authorList>
    </citation>
    <scope>NUCLEOTIDE SEQUENCE</scope>
    <source>
        <strain evidence="8">NIES-4236</strain>
    </source>
</reference>
<dbReference type="RefSeq" id="WP_226587246.1">
    <property type="nucleotide sequence ID" value="NZ_BLAY01000106.1"/>
</dbReference>
<sequence length="139" mass="14762">MKRREFITVASSIPVVIAACSPKAAKQVASPPRADGFQRVGTVADLDKNGQILAEQVAGSNKVLVVRDPMNKSKIMAVKPTCTHAGCTVLWQQNQNAFVCPCHDSKFASDGKVQQGPADEPLATYVAKLEGDSILVKVG</sequence>
<feature type="domain" description="Rieske" evidence="7">
    <location>
        <begin position="38"/>
        <end position="136"/>
    </location>
</feature>
<comment type="caution">
    <text evidence="8">The sequence shown here is derived from an EMBL/GenBank/DDBJ whole genome shotgun (WGS) entry which is preliminary data.</text>
</comment>
<dbReference type="AlphaFoldDB" id="A0AAV3XJS2"/>
<evidence type="ECO:0000313" key="9">
    <source>
        <dbReference type="Proteomes" id="UP001050975"/>
    </source>
</evidence>
<dbReference type="GO" id="GO:0004497">
    <property type="term" value="F:monooxygenase activity"/>
    <property type="evidence" value="ECO:0007669"/>
    <property type="project" value="UniProtKB-ARBA"/>
</dbReference>
<dbReference type="InterPro" id="IPR017941">
    <property type="entry name" value="Rieske_2Fe-2S"/>
</dbReference>
<dbReference type="PANTHER" id="PTHR10134">
    <property type="entry name" value="CYTOCHROME B-C1 COMPLEX SUBUNIT RIESKE, MITOCHONDRIAL"/>
    <property type="match status" value="1"/>
</dbReference>
<keyword evidence="3" id="KW-0408">Iron</keyword>
<keyword evidence="2" id="KW-0479">Metal-binding</keyword>
<dbReference type="GO" id="GO:0016020">
    <property type="term" value="C:membrane"/>
    <property type="evidence" value="ECO:0007669"/>
    <property type="project" value="InterPro"/>
</dbReference>
<gene>
    <name evidence="8" type="ORF">MiSe_58330</name>
</gene>
<keyword evidence="5" id="KW-1015">Disulfide bond</keyword>
<dbReference type="PROSITE" id="PS51296">
    <property type="entry name" value="RIESKE"/>
    <property type="match status" value="1"/>
</dbReference>
<keyword evidence="1" id="KW-0001">2Fe-2S</keyword>
<dbReference type="GO" id="GO:0051537">
    <property type="term" value="F:2 iron, 2 sulfur cluster binding"/>
    <property type="evidence" value="ECO:0007669"/>
    <property type="project" value="UniProtKB-KW"/>
</dbReference>
<evidence type="ECO:0000259" key="7">
    <source>
        <dbReference type="PROSITE" id="PS51296"/>
    </source>
</evidence>
<evidence type="ECO:0000256" key="4">
    <source>
        <dbReference type="ARBA" id="ARBA00023014"/>
    </source>
</evidence>
<accession>A0AAV3XJS2</accession>
<comment type="cofactor">
    <cofactor evidence="6">
        <name>[2Fe-2S] cluster</name>
        <dbReference type="ChEBI" id="CHEBI:190135"/>
    </cofactor>
</comment>